<dbReference type="PRINTS" id="PR00413">
    <property type="entry name" value="HADHALOGNASE"/>
</dbReference>
<keyword evidence="6" id="KW-1185">Reference proteome</keyword>
<evidence type="ECO:0000256" key="3">
    <source>
        <dbReference type="ARBA" id="ARBA00022801"/>
    </source>
</evidence>
<evidence type="ECO:0000313" key="6">
    <source>
        <dbReference type="Proteomes" id="UP001060261"/>
    </source>
</evidence>
<dbReference type="InterPro" id="IPR036412">
    <property type="entry name" value="HAD-like_sf"/>
</dbReference>
<dbReference type="InterPro" id="IPR023214">
    <property type="entry name" value="HAD_sf"/>
</dbReference>
<keyword evidence="4" id="KW-0460">Magnesium</keyword>
<comment type="cofactor">
    <cofactor evidence="1">
        <name>Mg(2+)</name>
        <dbReference type="ChEBI" id="CHEBI:18420"/>
    </cofactor>
</comment>
<proteinExistence type="predicted"/>
<evidence type="ECO:0000256" key="1">
    <source>
        <dbReference type="ARBA" id="ARBA00001946"/>
    </source>
</evidence>
<dbReference type="EMBL" id="CP104213">
    <property type="protein sequence ID" value="UWX63133.1"/>
    <property type="molecule type" value="Genomic_DNA"/>
</dbReference>
<dbReference type="InterPro" id="IPR051400">
    <property type="entry name" value="HAD-like_hydrolase"/>
</dbReference>
<evidence type="ECO:0000256" key="4">
    <source>
        <dbReference type="ARBA" id="ARBA00022842"/>
    </source>
</evidence>
<dbReference type="NCBIfam" id="TIGR01509">
    <property type="entry name" value="HAD-SF-IA-v3"/>
    <property type="match status" value="1"/>
</dbReference>
<dbReference type="InterPro" id="IPR006439">
    <property type="entry name" value="HAD-SF_hydro_IA"/>
</dbReference>
<keyword evidence="3 5" id="KW-0378">Hydrolase</keyword>
<dbReference type="Gene3D" id="3.40.50.1000">
    <property type="entry name" value="HAD superfamily/HAD-like"/>
    <property type="match status" value="1"/>
</dbReference>
<dbReference type="PANTHER" id="PTHR46470">
    <property type="entry name" value="N-ACYLNEURAMINATE-9-PHOSPHATASE"/>
    <property type="match status" value="1"/>
</dbReference>
<dbReference type="SUPFAM" id="SSF56784">
    <property type="entry name" value="HAD-like"/>
    <property type="match status" value="1"/>
</dbReference>
<evidence type="ECO:0000313" key="5">
    <source>
        <dbReference type="EMBL" id="UWX63133.1"/>
    </source>
</evidence>
<name>A0ABY5YE96_9DEIO</name>
<dbReference type="PANTHER" id="PTHR46470:SF2">
    <property type="entry name" value="GLYCERALDEHYDE 3-PHOSPHATE PHOSPHATASE"/>
    <property type="match status" value="1"/>
</dbReference>
<evidence type="ECO:0000256" key="2">
    <source>
        <dbReference type="ARBA" id="ARBA00022723"/>
    </source>
</evidence>
<dbReference type="GO" id="GO:0016787">
    <property type="term" value="F:hydrolase activity"/>
    <property type="evidence" value="ECO:0007669"/>
    <property type="project" value="UniProtKB-KW"/>
</dbReference>
<gene>
    <name evidence="5" type="ORF">N0D28_10225</name>
</gene>
<dbReference type="NCBIfam" id="TIGR01549">
    <property type="entry name" value="HAD-SF-IA-v1"/>
    <property type="match status" value="1"/>
</dbReference>
<dbReference type="Proteomes" id="UP001060261">
    <property type="component" value="Chromosome"/>
</dbReference>
<keyword evidence="2" id="KW-0479">Metal-binding</keyword>
<sequence>MAEYRLPHTSDALFADFRRHKLPAVKLMADAHEVLAERRRRGLRLSVLTNGRIEMQSAVTERLGLLPLIDDLIISEAAGIAKPDPRIYDLALERLDVSAPATLFVGDSPANDIAGPQAAGMRAAYLPTGRPLPPDVRPDFVLRGLADVLRLVSPATDPEPYKKPPT</sequence>
<protein>
    <submittedName>
        <fullName evidence="5">HAD family hydrolase</fullName>
    </submittedName>
</protein>
<reference evidence="5" key="1">
    <citation type="submission" date="2022-09" db="EMBL/GenBank/DDBJ databases">
        <title>genome sequence of Deinococcus rubellus.</title>
        <authorList>
            <person name="Srinivasan S."/>
        </authorList>
    </citation>
    <scope>NUCLEOTIDE SEQUENCE</scope>
    <source>
        <strain evidence="5">Ant6</strain>
    </source>
</reference>
<organism evidence="5 6">
    <name type="scientific">Deinococcus rubellus</name>
    <dbReference type="NCBI Taxonomy" id="1889240"/>
    <lineage>
        <taxon>Bacteria</taxon>
        <taxon>Thermotogati</taxon>
        <taxon>Deinococcota</taxon>
        <taxon>Deinococci</taxon>
        <taxon>Deinococcales</taxon>
        <taxon>Deinococcaceae</taxon>
        <taxon>Deinococcus</taxon>
    </lineage>
</organism>
<dbReference type="RefSeq" id="WP_260559426.1">
    <property type="nucleotide sequence ID" value="NZ_BAABEC010000179.1"/>
</dbReference>
<accession>A0ABY5YE96</accession>
<dbReference type="Pfam" id="PF00702">
    <property type="entry name" value="Hydrolase"/>
    <property type="match status" value="1"/>
</dbReference>